<sequence>MSPSPLPPSVDISAGRWGVSSPFLPPRWSARVGNDLLANRGGTFGDWERRREGGVGPRMVREESPPSFSALKGKLVFPSPWFVNWC</sequence>
<reference evidence="1 2" key="1">
    <citation type="submission" date="2024-01" db="EMBL/GenBank/DDBJ databases">
        <title>Genome assemblies of Stephania.</title>
        <authorList>
            <person name="Yang L."/>
        </authorList>
    </citation>
    <scope>NUCLEOTIDE SEQUENCE [LARGE SCALE GENOMIC DNA]</scope>
    <source>
        <strain evidence="1">QJT</strain>
        <tissue evidence="1">Leaf</tissue>
    </source>
</reference>
<proteinExistence type="predicted"/>
<dbReference type="AlphaFoldDB" id="A0AAP0IHP6"/>
<dbReference type="EMBL" id="JBBNAE010000006">
    <property type="protein sequence ID" value="KAK9115505.1"/>
    <property type="molecule type" value="Genomic_DNA"/>
</dbReference>
<evidence type="ECO:0000313" key="2">
    <source>
        <dbReference type="Proteomes" id="UP001417504"/>
    </source>
</evidence>
<keyword evidence="2" id="KW-1185">Reference proteome</keyword>
<name>A0AAP0IHP6_9MAGN</name>
<dbReference type="Proteomes" id="UP001417504">
    <property type="component" value="Unassembled WGS sequence"/>
</dbReference>
<gene>
    <name evidence="1" type="ORF">Sjap_014452</name>
</gene>
<comment type="caution">
    <text evidence="1">The sequence shown here is derived from an EMBL/GenBank/DDBJ whole genome shotgun (WGS) entry which is preliminary data.</text>
</comment>
<accession>A0AAP0IHP6</accession>
<protein>
    <submittedName>
        <fullName evidence="1">Uncharacterized protein</fullName>
    </submittedName>
</protein>
<evidence type="ECO:0000313" key="1">
    <source>
        <dbReference type="EMBL" id="KAK9115505.1"/>
    </source>
</evidence>
<organism evidence="1 2">
    <name type="scientific">Stephania japonica</name>
    <dbReference type="NCBI Taxonomy" id="461633"/>
    <lineage>
        <taxon>Eukaryota</taxon>
        <taxon>Viridiplantae</taxon>
        <taxon>Streptophyta</taxon>
        <taxon>Embryophyta</taxon>
        <taxon>Tracheophyta</taxon>
        <taxon>Spermatophyta</taxon>
        <taxon>Magnoliopsida</taxon>
        <taxon>Ranunculales</taxon>
        <taxon>Menispermaceae</taxon>
        <taxon>Menispermoideae</taxon>
        <taxon>Cissampelideae</taxon>
        <taxon>Stephania</taxon>
    </lineage>
</organism>